<evidence type="ECO:0000259" key="5">
    <source>
        <dbReference type="PROSITE" id="PS50977"/>
    </source>
</evidence>
<dbReference type="InterPro" id="IPR036271">
    <property type="entry name" value="Tet_transcr_reg_TetR-rel_C_sf"/>
</dbReference>
<keyword evidence="2 4" id="KW-0238">DNA-binding</keyword>
<dbReference type="SUPFAM" id="SSF46689">
    <property type="entry name" value="Homeodomain-like"/>
    <property type="match status" value="1"/>
</dbReference>
<feature type="DNA-binding region" description="H-T-H motif" evidence="4">
    <location>
        <begin position="36"/>
        <end position="55"/>
    </location>
</feature>
<dbReference type="Pfam" id="PF13305">
    <property type="entry name" value="TetR_C_33"/>
    <property type="match status" value="1"/>
</dbReference>
<gene>
    <name evidence="6" type="ORF">DX116_15390</name>
</gene>
<comment type="caution">
    <text evidence="6">The sequence shown here is derived from an EMBL/GenBank/DDBJ whole genome shotgun (WGS) entry which is preliminary data.</text>
</comment>
<dbReference type="EMBL" id="QUBR01000002">
    <property type="protein sequence ID" value="REK70511.1"/>
    <property type="molecule type" value="Genomic_DNA"/>
</dbReference>
<feature type="domain" description="HTH tetR-type" evidence="5">
    <location>
        <begin position="13"/>
        <end position="73"/>
    </location>
</feature>
<evidence type="ECO:0000313" key="7">
    <source>
        <dbReference type="Proteomes" id="UP000265581"/>
    </source>
</evidence>
<evidence type="ECO:0000256" key="2">
    <source>
        <dbReference type="ARBA" id="ARBA00023125"/>
    </source>
</evidence>
<keyword evidence="7" id="KW-1185">Reference proteome</keyword>
<dbReference type="Gene3D" id="1.10.357.10">
    <property type="entry name" value="Tetracycline Repressor, domain 2"/>
    <property type="match status" value="1"/>
</dbReference>
<name>A0A371P3L4_9ACTN</name>
<dbReference type="PANTHER" id="PTHR30055:SF243">
    <property type="entry name" value="HTH-TYPE TRANSCRIPTIONAL REGULATOR RV1816"/>
    <property type="match status" value="1"/>
</dbReference>
<keyword evidence="1" id="KW-0805">Transcription regulation</keyword>
<evidence type="ECO:0000256" key="3">
    <source>
        <dbReference type="ARBA" id="ARBA00023163"/>
    </source>
</evidence>
<sequence length="238" mass="25562">MEHTRTARERAREEITTEILEAARRRLASDGPANLSLRAVARDVGMVSSAVYRYVPSRDDLLTALLVEAYDELGAAAEAADDGVSDRTDVRARWTATCRAVRSWSVGHPHDYALLYGSPVIGYAAPRDTVGPATRVIVRLVGIISSAHEIGGAARPLPEGPGPSFEPSVGDATAALREVAGLDTDVPPELVGRTLMAWSTVFGTISFELWGHLVGSVSDHETYFDSVVSRLWHDLGGV</sequence>
<dbReference type="InterPro" id="IPR009057">
    <property type="entry name" value="Homeodomain-like_sf"/>
</dbReference>
<dbReference type="GO" id="GO:0000976">
    <property type="term" value="F:transcription cis-regulatory region binding"/>
    <property type="evidence" value="ECO:0007669"/>
    <property type="project" value="TreeGrafter"/>
</dbReference>
<dbReference type="OrthoDB" id="3210322at2"/>
<dbReference type="PANTHER" id="PTHR30055">
    <property type="entry name" value="HTH-TYPE TRANSCRIPTIONAL REGULATOR RUTR"/>
    <property type="match status" value="1"/>
</dbReference>
<dbReference type="Proteomes" id="UP000265581">
    <property type="component" value="Unassembled WGS sequence"/>
</dbReference>
<dbReference type="GO" id="GO:0003700">
    <property type="term" value="F:DNA-binding transcription factor activity"/>
    <property type="evidence" value="ECO:0007669"/>
    <property type="project" value="TreeGrafter"/>
</dbReference>
<dbReference type="PROSITE" id="PS50977">
    <property type="entry name" value="HTH_TETR_2"/>
    <property type="match status" value="1"/>
</dbReference>
<evidence type="ECO:0000256" key="1">
    <source>
        <dbReference type="ARBA" id="ARBA00023015"/>
    </source>
</evidence>
<dbReference type="Pfam" id="PF00440">
    <property type="entry name" value="TetR_N"/>
    <property type="match status" value="1"/>
</dbReference>
<proteinExistence type="predicted"/>
<dbReference type="InterPro" id="IPR050109">
    <property type="entry name" value="HTH-type_TetR-like_transc_reg"/>
</dbReference>
<dbReference type="SUPFAM" id="SSF48498">
    <property type="entry name" value="Tetracyclin repressor-like, C-terminal domain"/>
    <property type="match status" value="1"/>
</dbReference>
<accession>A0A371P3L4</accession>
<dbReference type="RefSeq" id="WP_119705101.1">
    <property type="nucleotide sequence ID" value="NZ_JBHSOI010000002.1"/>
</dbReference>
<evidence type="ECO:0000256" key="4">
    <source>
        <dbReference type="PROSITE-ProRule" id="PRU00335"/>
    </source>
</evidence>
<protein>
    <submittedName>
        <fullName evidence="6">TetR/AcrR family transcriptional regulator</fullName>
    </submittedName>
</protein>
<dbReference type="InterPro" id="IPR025996">
    <property type="entry name" value="MT1864/Rv1816-like_C"/>
</dbReference>
<keyword evidence="3" id="KW-0804">Transcription</keyword>
<dbReference type="AlphaFoldDB" id="A0A371P3L4"/>
<reference evidence="6 7" key="1">
    <citation type="submission" date="2018-08" db="EMBL/GenBank/DDBJ databases">
        <title>Aeromicrobium sp. M2KJ-4, whole genome shotgun sequence.</title>
        <authorList>
            <person name="Tuo L."/>
        </authorList>
    </citation>
    <scope>NUCLEOTIDE SEQUENCE [LARGE SCALE GENOMIC DNA]</scope>
    <source>
        <strain evidence="6 7">M2KJ-4</strain>
    </source>
</reference>
<organism evidence="6 7">
    <name type="scientific">Aeromicrobium endophyticum</name>
    <dbReference type="NCBI Taxonomy" id="2292704"/>
    <lineage>
        <taxon>Bacteria</taxon>
        <taxon>Bacillati</taxon>
        <taxon>Actinomycetota</taxon>
        <taxon>Actinomycetes</taxon>
        <taxon>Propionibacteriales</taxon>
        <taxon>Nocardioidaceae</taxon>
        <taxon>Aeromicrobium</taxon>
    </lineage>
</organism>
<evidence type="ECO:0000313" key="6">
    <source>
        <dbReference type="EMBL" id="REK70511.1"/>
    </source>
</evidence>
<dbReference type="InterPro" id="IPR001647">
    <property type="entry name" value="HTH_TetR"/>
</dbReference>